<accession>A0A212JED4</accession>
<dbReference type="EMBL" id="FLUO01000001">
    <property type="protein sequence ID" value="SBV97780.1"/>
    <property type="molecule type" value="Genomic_DNA"/>
</dbReference>
<keyword evidence="1" id="KW-0812">Transmembrane</keyword>
<evidence type="ECO:0000256" key="1">
    <source>
        <dbReference type="SAM" id="Phobius"/>
    </source>
</evidence>
<reference evidence="2" key="1">
    <citation type="submission" date="2016-04" db="EMBL/GenBank/DDBJ databases">
        <authorList>
            <person name="Evans L.H."/>
            <person name="Alamgir A."/>
            <person name="Owens N."/>
            <person name="Weber N.D."/>
            <person name="Virtaneva K."/>
            <person name="Barbian K."/>
            <person name="Babar A."/>
            <person name="Rosenke K."/>
        </authorList>
    </citation>
    <scope>NUCLEOTIDE SEQUENCE</scope>
    <source>
        <strain evidence="2">86</strain>
    </source>
</reference>
<proteinExistence type="predicted"/>
<organism evidence="2">
    <name type="scientific">uncultured Alphaproteobacteria bacterium</name>
    <dbReference type="NCBI Taxonomy" id="91750"/>
    <lineage>
        <taxon>Bacteria</taxon>
        <taxon>Pseudomonadati</taxon>
        <taxon>Pseudomonadota</taxon>
        <taxon>Alphaproteobacteria</taxon>
        <taxon>environmental samples</taxon>
    </lineage>
</organism>
<feature type="transmembrane region" description="Helical" evidence="1">
    <location>
        <begin position="130"/>
        <end position="148"/>
    </location>
</feature>
<keyword evidence="1" id="KW-1133">Transmembrane helix</keyword>
<protein>
    <submittedName>
        <fullName evidence="2">MotA/TolQ/ExbB proton channel family protein</fullName>
    </submittedName>
</protein>
<dbReference type="AlphaFoldDB" id="A0A212JED4"/>
<feature type="transmembrane region" description="Helical" evidence="1">
    <location>
        <begin position="38"/>
        <end position="55"/>
    </location>
</feature>
<keyword evidence="1" id="KW-0472">Membrane</keyword>
<gene>
    <name evidence="2" type="ORF">KL86APRO_10929</name>
</gene>
<sequence length="387" mass="41414">MQSPSRYLRRMALFLAAVAVAAAVTFPILAHAFMVNPALNGLICGVVLVGVLYEFRQVLALAPELRWAEAFQKQQVQLSGAPEPRLLAPAARMFADRPEGRRFVLSPQATRSLLDSLSDRLDETRDISRYFTGLTIFLGLLGTFWGLMETVRTIGGVIADLQIAGGDITQVFADLKAGLEAPLAGMGTAFSSSLLGLSGSLVIGFLDLQLGQAQNSFFNQIEDWMSGATKATAGAGPVGDGDGSVPAYIGALLEQTAESLTELQRLTSRGDESSLAAMREIRELGQRLDLLTEHMHTQQQVMLKLAENQSSLLQGVHALAKAEGGLDADTRNALKALPRAVENGLAAVLDEMTRGRSELSRDVRSEIKVLARTIAAVAEAGKTGREP</sequence>
<evidence type="ECO:0000313" key="2">
    <source>
        <dbReference type="EMBL" id="SBV97780.1"/>
    </source>
</evidence>
<name>A0A212JED4_9PROT</name>
<feature type="transmembrane region" description="Helical" evidence="1">
    <location>
        <begin position="12"/>
        <end position="32"/>
    </location>
</feature>